<feature type="transmembrane region" description="Helical" evidence="4">
    <location>
        <begin position="34"/>
        <end position="52"/>
    </location>
</feature>
<dbReference type="PANTHER" id="PTHR43280">
    <property type="entry name" value="ARAC-FAMILY TRANSCRIPTIONAL REGULATOR"/>
    <property type="match status" value="1"/>
</dbReference>
<dbReference type="Gene3D" id="1.10.10.60">
    <property type="entry name" value="Homeodomain-like"/>
    <property type="match status" value="1"/>
</dbReference>
<reference evidence="6 7" key="1">
    <citation type="submission" date="2021-02" db="EMBL/GenBank/DDBJ databases">
        <title>Leptospira ainlahdjerensis sp. nov., Leptospira ainazelensis sp. nov., Leptospira abararensis sp. nov. and Leptospira chreensis sp. nov., four new species isolated from water sources in Algeria.</title>
        <authorList>
            <person name="Amara Korba A."/>
            <person name="Kainiu M."/>
            <person name="Vincent A.T."/>
            <person name="Mariet J.-F."/>
            <person name="Veyrier F.J."/>
            <person name="Goarant C."/>
            <person name="Picardeau M."/>
        </authorList>
    </citation>
    <scope>NUCLEOTIDE SEQUENCE [LARGE SCALE GENOMIC DNA]</scope>
    <source>
        <strain evidence="6 7">201903070</strain>
    </source>
</reference>
<evidence type="ECO:0000313" key="7">
    <source>
        <dbReference type="Proteomes" id="UP000724686"/>
    </source>
</evidence>
<feature type="transmembrane region" description="Helical" evidence="4">
    <location>
        <begin position="134"/>
        <end position="155"/>
    </location>
</feature>
<evidence type="ECO:0000256" key="1">
    <source>
        <dbReference type="ARBA" id="ARBA00023015"/>
    </source>
</evidence>
<proteinExistence type="predicted"/>
<dbReference type="PROSITE" id="PS01124">
    <property type="entry name" value="HTH_ARAC_FAMILY_2"/>
    <property type="match status" value="1"/>
</dbReference>
<feature type="transmembrane region" description="Helical" evidence="4">
    <location>
        <begin position="167"/>
        <end position="185"/>
    </location>
</feature>
<feature type="transmembrane region" description="Helical" evidence="4">
    <location>
        <begin position="104"/>
        <end position="122"/>
    </location>
</feature>
<feature type="transmembrane region" description="Helical" evidence="4">
    <location>
        <begin position="197"/>
        <end position="216"/>
    </location>
</feature>
<dbReference type="InterPro" id="IPR018062">
    <property type="entry name" value="HTH_AraC-typ_CS"/>
</dbReference>
<dbReference type="Pfam" id="PF12833">
    <property type="entry name" value="HTH_18"/>
    <property type="match status" value="1"/>
</dbReference>
<keyword evidence="3" id="KW-0804">Transcription</keyword>
<evidence type="ECO:0000313" key="6">
    <source>
        <dbReference type="EMBL" id="MBM9577152.1"/>
    </source>
</evidence>
<keyword evidence="7" id="KW-1185">Reference proteome</keyword>
<dbReference type="Proteomes" id="UP000724686">
    <property type="component" value="Unassembled WGS sequence"/>
</dbReference>
<evidence type="ECO:0000256" key="3">
    <source>
        <dbReference type="ARBA" id="ARBA00023163"/>
    </source>
</evidence>
<name>A0ABS2U9V7_9LEPT</name>
<dbReference type="InterPro" id="IPR018060">
    <property type="entry name" value="HTH_AraC"/>
</dbReference>
<dbReference type="PROSITE" id="PS00041">
    <property type="entry name" value="HTH_ARAC_FAMILY_1"/>
    <property type="match status" value="1"/>
</dbReference>
<evidence type="ECO:0000259" key="5">
    <source>
        <dbReference type="PROSITE" id="PS01124"/>
    </source>
</evidence>
<protein>
    <submittedName>
        <fullName evidence="6">AraC family transcriptional regulator</fullName>
    </submittedName>
</protein>
<feature type="transmembrane region" description="Helical" evidence="4">
    <location>
        <begin position="64"/>
        <end position="84"/>
    </location>
</feature>
<evidence type="ECO:0000256" key="4">
    <source>
        <dbReference type="SAM" id="Phobius"/>
    </source>
</evidence>
<sequence>MSYDLYFACSIQYIALGSIYFFKRRRSFHQKQALILILIGFNLLIFSTQNYLLDKTIRLIGDFLYSFFMIAGTIIIYTICKESFDLGEKNRTSNQKKISFTKELLGIGSIALFASILILSFWNHPENQNLPNLFVSVSEASISILILYCIYVHFFIKSFYAKRGLRLIYFLITLMLVEKMNRFLPGNFQGPAMKIGGIVYIVSPIFLFNSLIQFPFQKMESKKLPSISISSGPPTSQSTGNYYLTNMDTEKIEKKLYELLDIEKIFLDEDLRLPSVAEEMGLSTHQLSAFLNGHLQTNFNTLVNVYRVKEAMKLLMEEPSRSVISIGMAVGFNSVSTFQRAFLNLVKMSPSRYRESILLGKEIQLSFQSTEEAEKSSAISC</sequence>
<organism evidence="6 7">
    <name type="scientific">Leptospira ainlahdjerensis</name>
    <dbReference type="NCBI Taxonomy" id="2810033"/>
    <lineage>
        <taxon>Bacteria</taxon>
        <taxon>Pseudomonadati</taxon>
        <taxon>Spirochaetota</taxon>
        <taxon>Spirochaetia</taxon>
        <taxon>Leptospirales</taxon>
        <taxon>Leptospiraceae</taxon>
        <taxon>Leptospira</taxon>
    </lineage>
</organism>
<keyword evidence="4" id="KW-1133">Transmembrane helix</keyword>
<gene>
    <name evidence="6" type="ORF">JWG45_08295</name>
</gene>
<dbReference type="EMBL" id="JAFFPU010000030">
    <property type="protein sequence ID" value="MBM9577152.1"/>
    <property type="molecule type" value="Genomic_DNA"/>
</dbReference>
<dbReference type="SMART" id="SM00342">
    <property type="entry name" value="HTH_ARAC"/>
    <property type="match status" value="1"/>
</dbReference>
<feature type="domain" description="HTH araC/xylS-type" evidence="5">
    <location>
        <begin position="257"/>
        <end position="356"/>
    </location>
</feature>
<keyword evidence="2" id="KW-0238">DNA-binding</keyword>
<dbReference type="SUPFAM" id="SSF46689">
    <property type="entry name" value="Homeodomain-like"/>
    <property type="match status" value="1"/>
</dbReference>
<dbReference type="InterPro" id="IPR009057">
    <property type="entry name" value="Homeodomain-like_sf"/>
</dbReference>
<comment type="caution">
    <text evidence="6">The sequence shown here is derived from an EMBL/GenBank/DDBJ whole genome shotgun (WGS) entry which is preliminary data.</text>
</comment>
<accession>A0ABS2U9V7</accession>
<feature type="transmembrane region" description="Helical" evidence="4">
    <location>
        <begin position="5"/>
        <end position="22"/>
    </location>
</feature>
<keyword evidence="1" id="KW-0805">Transcription regulation</keyword>
<keyword evidence="4" id="KW-0812">Transmembrane</keyword>
<keyword evidence="4" id="KW-0472">Membrane</keyword>
<dbReference type="PANTHER" id="PTHR43280:SF29">
    <property type="entry name" value="ARAC-FAMILY TRANSCRIPTIONAL REGULATOR"/>
    <property type="match status" value="1"/>
</dbReference>
<evidence type="ECO:0000256" key="2">
    <source>
        <dbReference type="ARBA" id="ARBA00023125"/>
    </source>
</evidence>